<evidence type="ECO:0000313" key="1">
    <source>
        <dbReference type="EMBL" id="GAA4313682.1"/>
    </source>
</evidence>
<name>A0ABP8FYK3_9BACT</name>
<dbReference type="Gene3D" id="2.40.70.10">
    <property type="entry name" value="Acid Proteases"/>
    <property type="match status" value="2"/>
</dbReference>
<dbReference type="Pfam" id="PF13650">
    <property type="entry name" value="Asp_protease_2"/>
    <property type="match status" value="1"/>
</dbReference>
<keyword evidence="2" id="KW-1185">Reference proteome</keyword>
<sequence length="398" mass="44339">MLYKSKSLFKLNLQFAKYQNDLSEKDRLFYRSILDNAFNRCIQSNQDIAALRKTYEDLLPDSTAKELFNIEADNFIKLYQYKAAAMCYTKLAAKYKTPADSAALADIENSKALWGAISDVPPQEITVLKTTTVTWKKDKIGLLQIPVVHHEDSCFLVFDTGANLSVITKTAARKLGMRIYPVKLDLASGTTGQLVQSSLAVADSLYLGGMLIKNAVFLLLPDEMLYFKHGDYSQEGIIGEPVMAQLKEINIHQDGRLEIPLHPSKSHFQNLALDGLMPIADFTVQKDSLPFRFDTGAGSSVLYHPYFDRYRKEVVQNGAPYKLKTNGVGGTITESDAYTIRNFSIGIANHSTTLSKINVRTGPVGAEKDVFYGNLGLDAIGQFNTLTINFESMFIDVH</sequence>
<dbReference type="InterPro" id="IPR021109">
    <property type="entry name" value="Peptidase_aspartic_dom_sf"/>
</dbReference>
<dbReference type="EMBL" id="BAABFN010000005">
    <property type="protein sequence ID" value="GAA4313682.1"/>
    <property type="molecule type" value="Genomic_DNA"/>
</dbReference>
<reference evidence="2" key="1">
    <citation type="journal article" date="2019" name="Int. J. Syst. Evol. Microbiol.">
        <title>The Global Catalogue of Microorganisms (GCM) 10K type strain sequencing project: providing services to taxonomists for standard genome sequencing and annotation.</title>
        <authorList>
            <consortium name="The Broad Institute Genomics Platform"/>
            <consortium name="The Broad Institute Genome Sequencing Center for Infectious Disease"/>
            <person name="Wu L."/>
            <person name="Ma J."/>
        </authorList>
    </citation>
    <scope>NUCLEOTIDE SEQUENCE [LARGE SCALE GENOMIC DNA]</scope>
    <source>
        <strain evidence="2">JCM 17664</strain>
    </source>
</reference>
<organism evidence="1 2">
    <name type="scientific">Compostibacter hankyongensis</name>
    <dbReference type="NCBI Taxonomy" id="1007089"/>
    <lineage>
        <taxon>Bacteria</taxon>
        <taxon>Pseudomonadati</taxon>
        <taxon>Bacteroidota</taxon>
        <taxon>Chitinophagia</taxon>
        <taxon>Chitinophagales</taxon>
        <taxon>Chitinophagaceae</taxon>
        <taxon>Compostibacter</taxon>
    </lineage>
</organism>
<comment type="caution">
    <text evidence="1">The sequence shown here is derived from an EMBL/GenBank/DDBJ whole genome shotgun (WGS) entry which is preliminary data.</text>
</comment>
<evidence type="ECO:0008006" key="3">
    <source>
        <dbReference type="Google" id="ProtNLM"/>
    </source>
</evidence>
<gene>
    <name evidence="1" type="ORF">GCM10023143_24090</name>
</gene>
<proteinExistence type="predicted"/>
<accession>A0ABP8FYK3</accession>
<evidence type="ECO:0000313" key="2">
    <source>
        <dbReference type="Proteomes" id="UP001501207"/>
    </source>
</evidence>
<protein>
    <recommendedName>
        <fullName evidence="3">Aspartyl protease</fullName>
    </recommendedName>
</protein>
<dbReference type="Proteomes" id="UP001501207">
    <property type="component" value="Unassembled WGS sequence"/>
</dbReference>